<dbReference type="Pfam" id="PF02780">
    <property type="entry name" value="Transketolase_C"/>
    <property type="match status" value="1"/>
</dbReference>
<gene>
    <name evidence="5" type="ORF">RDV89_04340</name>
</gene>
<evidence type="ECO:0000256" key="1">
    <source>
        <dbReference type="ARBA" id="ARBA00001964"/>
    </source>
</evidence>
<accession>A0ABU3PTR0</accession>
<dbReference type="SMART" id="SM00861">
    <property type="entry name" value="Transket_pyr"/>
    <property type="match status" value="1"/>
</dbReference>
<sequence length="330" mass="34681">MPEIVKLNVGGAVNAALARALEEMPETLLYGEDVAKPGGVFGVSRGLHKRFGDRVFDTPISETAMLGAAVGAASFGRRPIVEIMWIDFSLVAFDQIVNQAANVRYVSAGRTGAPLTIRTQQGSAPGSCAQHSQNLEALLLHVPGIRVAMPRTPQDSYDLLLSAVACDDPTVVIENRTLYAGPKDAVEVGGPVRPIGGHRQLRSGADATVVVWGAVTTKVLDAVDRLEAEGTSVDVLEMVWLNPFDWDAVLDSVGRTGRLLVVHEAARTGGFGAEVVARIAESGVALRSAPRRVALDDSRIPSAPQLAAALLPQTADVESALRSLVAGGAE</sequence>
<proteinExistence type="predicted"/>
<dbReference type="PANTHER" id="PTHR43257:SF2">
    <property type="entry name" value="PYRUVATE DEHYDROGENASE E1 COMPONENT SUBUNIT BETA"/>
    <property type="match status" value="1"/>
</dbReference>
<reference evidence="5 6" key="1">
    <citation type="submission" date="2023-08" db="EMBL/GenBank/DDBJ databases">
        <title>Nocardioides seae sp. nov., a bacterium isolated from a soil.</title>
        <authorList>
            <person name="Wang X."/>
        </authorList>
    </citation>
    <scope>NUCLEOTIDE SEQUENCE [LARGE SCALE GENOMIC DNA]</scope>
    <source>
        <strain evidence="5 6">YZH12</strain>
    </source>
</reference>
<dbReference type="Gene3D" id="3.40.50.920">
    <property type="match status" value="1"/>
</dbReference>
<keyword evidence="2" id="KW-0560">Oxidoreductase</keyword>
<evidence type="ECO:0000256" key="2">
    <source>
        <dbReference type="ARBA" id="ARBA00023002"/>
    </source>
</evidence>
<dbReference type="InterPro" id="IPR009014">
    <property type="entry name" value="Transketo_C/PFOR_II"/>
</dbReference>
<organism evidence="5 6">
    <name type="scientific">Nocardioides imazamoxiresistens</name>
    <dbReference type="NCBI Taxonomy" id="3231893"/>
    <lineage>
        <taxon>Bacteria</taxon>
        <taxon>Bacillati</taxon>
        <taxon>Actinomycetota</taxon>
        <taxon>Actinomycetes</taxon>
        <taxon>Propionibacteriales</taxon>
        <taxon>Nocardioidaceae</taxon>
        <taxon>Nocardioides</taxon>
    </lineage>
</organism>
<dbReference type="PANTHER" id="PTHR43257">
    <property type="entry name" value="PYRUVATE DEHYDROGENASE E1 COMPONENT BETA SUBUNIT"/>
    <property type="match status" value="1"/>
</dbReference>
<name>A0ABU3PTR0_9ACTN</name>
<keyword evidence="3" id="KW-0786">Thiamine pyrophosphate</keyword>
<dbReference type="SUPFAM" id="SSF52922">
    <property type="entry name" value="TK C-terminal domain-like"/>
    <property type="match status" value="1"/>
</dbReference>
<comment type="caution">
    <text evidence="5">The sequence shown here is derived from an EMBL/GenBank/DDBJ whole genome shotgun (WGS) entry which is preliminary data.</text>
</comment>
<evidence type="ECO:0000256" key="3">
    <source>
        <dbReference type="ARBA" id="ARBA00023052"/>
    </source>
</evidence>
<dbReference type="Gene3D" id="3.40.50.970">
    <property type="match status" value="1"/>
</dbReference>
<dbReference type="SUPFAM" id="SSF52518">
    <property type="entry name" value="Thiamin diphosphate-binding fold (THDP-binding)"/>
    <property type="match status" value="1"/>
</dbReference>
<dbReference type="Proteomes" id="UP001268542">
    <property type="component" value="Unassembled WGS sequence"/>
</dbReference>
<evidence type="ECO:0000313" key="6">
    <source>
        <dbReference type="Proteomes" id="UP001268542"/>
    </source>
</evidence>
<evidence type="ECO:0000313" key="5">
    <source>
        <dbReference type="EMBL" id="MDT9592281.1"/>
    </source>
</evidence>
<evidence type="ECO:0000259" key="4">
    <source>
        <dbReference type="SMART" id="SM00861"/>
    </source>
</evidence>
<protein>
    <submittedName>
        <fullName evidence="5">Transketolase C-terminal domain-containing protein</fullName>
    </submittedName>
</protein>
<dbReference type="Pfam" id="PF02779">
    <property type="entry name" value="Transket_pyr"/>
    <property type="match status" value="1"/>
</dbReference>
<dbReference type="CDD" id="cd07036">
    <property type="entry name" value="TPP_PYR_E1-PDHc-beta_like"/>
    <property type="match status" value="1"/>
</dbReference>
<dbReference type="InterPro" id="IPR033248">
    <property type="entry name" value="Transketolase_C"/>
</dbReference>
<keyword evidence="6" id="KW-1185">Reference proteome</keyword>
<comment type="cofactor">
    <cofactor evidence="1">
        <name>thiamine diphosphate</name>
        <dbReference type="ChEBI" id="CHEBI:58937"/>
    </cofactor>
</comment>
<feature type="domain" description="Transketolase-like pyrimidine-binding" evidence="4">
    <location>
        <begin position="7"/>
        <end position="181"/>
    </location>
</feature>
<dbReference type="EMBL" id="JAVYII010000002">
    <property type="protein sequence ID" value="MDT9592281.1"/>
    <property type="molecule type" value="Genomic_DNA"/>
</dbReference>
<dbReference type="InterPro" id="IPR005475">
    <property type="entry name" value="Transketolase-like_Pyr-bd"/>
</dbReference>
<dbReference type="RefSeq" id="WP_315731649.1">
    <property type="nucleotide sequence ID" value="NZ_JAVYII010000002.1"/>
</dbReference>
<dbReference type="InterPro" id="IPR029061">
    <property type="entry name" value="THDP-binding"/>
</dbReference>